<accession>A0ABQ0F3Q3</accession>
<feature type="region of interest" description="Disordered" evidence="1">
    <location>
        <begin position="67"/>
        <end position="119"/>
    </location>
</feature>
<dbReference type="Proteomes" id="UP001623349">
    <property type="component" value="Unassembled WGS sequence"/>
</dbReference>
<feature type="region of interest" description="Disordered" evidence="1">
    <location>
        <begin position="594"/>
        <end position="618"/>
    </location>
</feature>
<feature type="region of interest" description="Disordered" evidence="1">
    <location>
        <begin position="1"/>
        <end position="52"/>
    </location>
</feature>
<feature type="compositionally biased region" description="Basic residues" evidence="1">
    <location>
        <begin position="608"/>
        <end position="618"/>
    </location>
</feature>
<comment type="caution">
    <text evidence="2">The sequence shown here is derived from an EMBL/GenBank/DDBJ whole genome shotgun (WGS) entry which is preliminary data.</text>
</comment>
<proteinExistence type="predicted"/>
<dbReference type="EMBL" id="BAAFST010000009">
    <property type="protein sequence ID" value="GAB1293899.1"/>
    <property type="molecule type" value="Genomic_DNA"/>
</dbReference>
<feature type="region of interest" description="Disordered" evidence="1">
    <location>
        <begin position="243"/>
        <end position="262"/>
    </location>
</feature>
<name>A0ABQ0F3Q3_APOSI</name>
<organism evidence="2 3">
    <name type="scientific">Apodemus speciosus</name>
    <name type="common">Large Japanese field mouse</name>
    <dbReference type="NCBI Taxonomy" id="105296"/>
    <lineage>
        <taxon>Eukaryota</taxon>
        <taxon>Metazoa</taxon>
        <taxon>Chordata</taxon>
        <taxon>Craniata</taxon>
        <taxon>Vertebrata</taxon>
        <taxon>Euteleostomi</taxon>
        <taxon>Mammalia</taxon>
        <taxon>Eutheria</taxon>
        <taxon>Euarchontoglires</taxon>
        <taxon>Glires</taxon>
        <taxon>Rodentia</taxon>
        <taxon>Myomorpha</taxon>
        <taxon>Muroidea</taxon>
        <taxon>Muridae</taxon>
        <taxon>Murinae</taxon>
        <taxon>Apodemus</taxon>
    </lineage>
</organism>
<sequence>MRWVSLCSPGYPGTHSVDQDVLPVHTTATPSSSVEEKHPKSSSKVESRKGRSIFKVLRNIRHTPAVVPREAEELEPQASTSREKPQSKIKVLSKHADSASSEEGEEKSPLRRVKVASKKNRKGSNILRTILRKGTLPLTDVDRCNFIDETCTEKTQNKREVNLEEVPPVPERLDSATLSVDKEKAPVKLVGSRNRRSVLAILRKFSRKRSVAPLEVERHQILPGTSRKTAHVTTEGFLLVPESADTAPSAGGQGARPLGKEKHSLCEGTISTEVKSSSLDKCTILTQKLTTTSGSYHFNEACGIYTLRNPLRGKWQLKNVDTRGICQTATVTSQDIERPSVSGASSAKTTEIKTKVMLENTDKTLAPDVNKNTSETLESEEARKCRRMSELLKRIEQKQAMGPQYGIGMQAFSVTSPETIVKKETENASATSVVEEKTSVSMTKVEPRRFKCFFSLLERFYKKDPGPSQDPEEPPVLESTSKEIPKIRKRASNEMTNQLDHGTENVPDIKQIFCKEEEFEPHDEGSWEEYKSCGMASTMVGSYTAQAGDTDIEQQQQDLDSKESYPDVIEVQQWELRKVSSTMAPVADTLFLAPPPSSDDDNHISITRTKRKKWRRRY</sequence>
<feature type="compositionally biased region" description="Basic residues" evidence="1">
    <location>
        <begin position="110"/>
        <end position="119"/>
    </location>
</feature>
<evidence type="ECO:0000313" key="2">
    <source>
        <dbReference type="EMBL" id="GAB1293899.1"/>
    </source>
</evidence>
<evidence type="ECO:0000313" key="3">
    <source>
        <dbReference type="Proteomes" id="UP001623349"/>
    </source>
</evidence>
<protein>
    <submittedName>
        <fullName evidence="2">Predicted gene 10160</fullName>
    </submittedName>
</protein>
<keyword evidence="3" id="KW-1185">Reference proteome</keyword>
<feature type="compositionally biased region" description="Basic and acidic residues" evidence="1">
    <location>
        <begin position="34"/>
        <end position="49"/>
    </location>
</feature>
<gene>
    <name evidence="2" type="ORF">APTSU1_000913200</name>
</gene>
<evidence type="ECO:0000256" key="1">
    <source>
        <dbReference type="SAM" id="MobiDB-lite"/>
    </source>
</evidence>
<reference evidence="2 3" key="1">
    <citation type="submission" date="2024-08" db="EMBL/GenBank/DDBJ databases">
        <title>The draft genome of Apodemus speciosus.</title>
        <authorList>
            <person name="Nabeshima K."/>
            <person name="Suzuki S."/>
            <person name="Onuma M."/>
        </authorList>
    </citation>
    <scope>NUCLEOTIDE SEQUENCE [LARGE SCALE GENOMIC DNA]</scope>
    <source>
        <strain evidence="2">IB14-021</strain>
    </source>
</reference>